<dbReference type="Proteomes" id="UP001165120">
    <property type="component" value="Unassembled WGS sequence"/>
</dbReference>
<reference evidence="5" key="1">
    <citation type="submission" date="2023-04" db="EMBL/GenBank/DDBJ databases">
        <title>Candida boidinii NBRC 10035.</title>
        <authorList>
            <person name="Ichikawa N."/>
            <person name="Sato H."/>
            <person name="Tonouchi N."/>
        </authorList>
    </citation>
    <scope>NUCLEOTIDE SEQUENCE</scope>
    <source>
        <strain evidence="5">NBRC 10035</strain>
    </source>
</reference>
<feature type="compositionally biased region" description="Low complexity" evidence="3">
    <location>
        <begin position="289"/>
        <end position="306"/>
    </location>
</feature>
<protein>
    <submittedName>
        <fullName evidence="5">Unnamed protein product</fullName>
    </submittedName>
</protein>
<gene>
    <name evidence="5" type="ORF">Cboi02_000082400</name>
</gene>
<dbReference type="InterPro" id="IPR036612">
    <property type="entry name" value="KH_dom_type_1_sf"/>
</dbReference>
<evidence type="ECO:0000256" key="1">
    <source>
        <dbReference type="ARBA" id="ARBA00022737"/>
    </source>
</evidence>
<name>A0A9W6SW45_CANBO</name>
<dbReference type="PROSITE" id="PS50084">
    <property type="entry name" value="KH_TYPE_1"/>
    <property type="match status" value="3"/>
</dbReference>
<keyword evidence="2" id="KW-0694">RNA-binding</keyword>
<feature type="compositionally biased region" description="Low complexity" evidence="3">
    <location>
        <begin position="218"/>
        <end position="255"/>
    </location>
</feature>
<dbReference type="Pfam" id="PF00013">
    <property type="entry name" value="KH_1"/>
    <property type="match status" value="3"/>
</dbReference>
<dbReference type="GO" id="GO:0003723">
    <property type="term" value="F:RNA binding"/>
    <property type="evidence" value="ECO:0007669"/>
    <property type="project" value="UniProtKB-UniRule"/>
</dbReference>
<organism evidence="5 6">
    <name type="scientific">Candida boidinii</name>
    <name type="common">Yeast</name>
    <dbReference type="NCBI Taxonomy" id="5477"/>
    <lineage>
        <taxon>Eukaryota</taxon>
        <taxon>Fungi</taxon>
        <taxon>Dikarya</taxon>
        <taxon>Ascomycota</taxon>
        <taxon>Saccharomycotina</taxon>
        <taxon>Pichiomycetes</taxon>
        <taxon>Pichiales</taxon>
        <taxon>Pichiaceae</taxon>
        <taxon>Ogataea</taxon>
        <taxon>Ogataea/Candida clade</taxon>
    </lineage>
</organism>
<dbReference type="EMBL" id="BSXN01000166">
    <property type="protein sequence ID" value="GME67400.1"/>
    <property type="molecule type" value="Genomic_DNA"/>
</dbReference>
<evidence type="ECO:0000256" key="2">
    <source>
        <dbReference type="PROSITE-ProRule" id="PRU00117"/>
    </source>
</evidence>
<dbReference type="InterPro" id="IPR004088">
    <property type="entry name" value="KH_dom_type_1"/>
</dbReference>
<accession>A0A9W6SW45</accession>
<sequence length="398" mass="43648">MSKQLDVLPTDLDVNNTLITYRVLVSRREAGIIIGKNGDNISKIRDETNIKAGVSKLAEGCVDRILTVNGIVEDIPSALVSFAKSITEANVQVVKTAAANDEEPLSISYNFFPLKYLCPHPSPSEPGYEKTLTIRLLIPHSQMGTLIGKQGIRIKTIQENFNVKMVASKDYLPNSTERVVEVQGEEDDLKNALVMISKCLLHDYHDVTGTLYYSPISRQSNRSRSNHRYNSNNHNNGNNNNNSNNNNNNSNNGQNDNTITNGSNDTAQSNGTSKSVDVSSSSGEEHPASNSNQNGGDYGNSNGNGRRNTKDQVESVAFAGDLVGALIGKRGSRIQEIRRSSGCTITIDSDDNENGQRFFHLSGNASNIERALSLLYSYLEKEKQRRASLKSSSGRYEN</sequence>
<feature type="domain" description="K Homology" evidence="4">
    <location>
        <begin position="130"/>
        <end position="201"/>
    </location>
</feature>
<dbReference type="SMART" id="SM00322">
    <property type="entry name" value="KH"/>
    <property type="match status" value="3"/>
</dbReference>
<dbReference type="Gene3D" id="3.30.1370.10">
    <property type="entry name" value="K Homology domain, type 1"/>
    <property type="match status" value="3"/>
</dbReference>
<keyword evidence="1" id="KW-0677">Repeat</keyword>
<dbReference type="PANTHER" id="PTHR10288">
    <property type="entry name" value="KH DOMAIN CONTAINING RNA BINDING PROTEIN"/>
    <property type="match status" value="1"/>
</dbReference>
<keyword evidence="6" id="KW-1185">Reference proteome</keyword>
<feature type="compositionally biased region" description="Polar residues" evidence="3">
    <location>
        <begin position="256"/>
        <end position="272"/>
    </location>
</feature>
<evidence type="ECO:0000259" key="4">
    <source>
        <dbReference type="SMART" id="SM00322"/>
    </source>
</evidence>
<feature type="region of interest" description="Disordered" evidence="3">
    <location>
        <begin position="218"/>
        <end position="308"/>
    </location>
</feature>
<evidence type="ECO:0000313" key="5">
    <source>
        <dbReference type="EMBL" id="GME67400.1"/>
    </source>
</evidence>
<feature type="compositionally biased region" description="Low complexity" evidence="3">
    <location>
        <begin position="273"/>
        <end position="282"/>
    </location>
</feature>
<proteinExistence type="predicted"/>
<dbReference type="InterPro" id="IPR004087">
    <property type="entry name" value="KH_dom"/>
</dbReference>
<evidence type="ECO:0000313" key="6">
    <source>
        <dbReference type="Proteomes" id="UP001165120"/>
    </source>
</evidence>
<dbReference type="SUPFAM" id="SSF54791">
    <property type="entry name" value="Eukaryotic type KH-domain (KH-domain type I)"/>
    <property type="match status" value="3"/>
</dbReference>
<feature type="domain" description="K Homology" evidence="4">
    <location>
        <begin position="17"/>
        <end position="87"/>
    </location>
</feature>
<comment type="caution">
    <text evidence="5">The sequence shown here is derived from an EMBL/GenBank/DDBJ whole genome shotgun (WGS) entry which is preliminary data.</text>
</comment>
<feature type="domain" description="K Homology" evidence="4">
    <location>
        <begin position="310"/>
        <end position="380"/>
    </location>
</feature>
<dbReference type="AlphaFoldDB" id="A0A9W6SW45"/>
<evidence type="ECO:0000256" key="3">
    <source>
        <dbReference type="SAM" id="MobiDB-lite"/>
    </source>
</evidence>